<comment type="similarity">
    <text evidence="6">Belongs to the eIF-2B alpha/beta/delta subunits family. MtnA subfamily.</text>
</comment>
<dbReference type="InterPro" id="IPR011559">
    <property type="entry name" value="Initiation_fac_2B_a/b/d"/>
</dbReference>
<keyword evidence="3 6" id="KW-0486">Methionine biosynthesis</keyword>
<dbReference type="NCBIfam" id="TIGR00524">
    <property type="entry name" value="eIF-2B_rel"/>
    <property type="match status" value="1"/>
</dbReference>
<evidence type="ECO:0000256" key="6">
    <source>
        <dbReference type="HAMAP-Rule" id="MF_03119"/>
    </source>
</evidence>
<comment type="function">
    <text evidence="6">Catalyzes the interconversion of methylthioribose-1-phosphate (MTR-1-P) into methylthioribulose-1-phosphate (MTRu-1-P).</text>
</comment>
<organism evidence="7 8">
    <name type="scientific">Petrolisthes manimaculis</name>
    <dbReference type="NCBI Taxonomy" id="1843537"/>
    <lineage>
        <taxon>Eukaryota</taxon>
        <taxon>Metazoa</taxon>
        <taxon>Ecdysozoa</taxon>
        <taxon>Arthropoda</taxon>
        <taxon>Crustacea</taxon>
        <taxon>Multicrustacea</taxon>
        <taxon>Malacostraca</taxon>
        <taxon>Eumalacostraca</taxon>
        <taxon>Eucarida</taxon>
        <taxon>Decapoda</taxon>
        <taxon>Pleocyemata</taxon>
        <taxon>Anomura</taxon>
        <taxon>Galatheoidea</taxon>
        <taxon>Porcellanidae</taxon>
        <taxon>Petrolisthes</taxon>
    </lineage>
</organism>
<dbReference type="Proteomes" id="UP001292094">
    <property type="component" value="Unassembled WGS sequence"/>
</dbReference>
<dbReference type="Pfam" id="PF01008">
    <property type="entry name" value="IF-2B"/>
    <property type="match status" value="1"/>
</dbReference>
<sequence>MKQLQSIKWEDGKLTIIDQLLLPLETNYIQITSVEEGWDTIHKMQVRGAPAIAIVGCLSLAVELSKKEYQDKEELFGTICTKLDYLVTARPTAVNMKNAVVELKKYVLKLHTDSKVSTQDMVTRTCGWCERFLENDIDNNKKLSDFGAKSVLAAADGVDKVCLLTHCNTGSLATAGYGTALGVVRSLHSAGKLEHIYCTETRPYNQGSRLTTYEIMCEIMPGTLVCDSTVAALMAHKKIHAVLVGADRVAANGDTANKIGTYQLAVVAKHFSVPFYVCAPTTSIDFTLPAGCHIPIEERPNDEMTCVAGKRLACPGISCWNPAFDVTPADLITGGVVTEVGVFKPSELIQKLNTNDTF</sequence>
<evidence type="ECO:0000313" key="7">
    <source>
        <dbReference type="EMBL" id="KAK4321745.1"/>
    </source>
</evidence>
<dbReference type="SUPFAM" id="SSF100950">
    <property type="entry name" value="NagB/RpiA/CoA transferase-like"/>
    <property type="match status" value="1"/>
</dbReference>
<dbReference type="InterPro" id="IPR000649">
    <property type="entry name" value="IF-2B-related"/>
</dbReference>
<comment type="subcellular location">
    <subcellularLocation>
        <location evidence="6">Cytoplasm</location>
    </subcellularLocation>
    <subcellularLocation>
        <location evidence="6">Nucleus</location>
    </subcellularLocation>
</comment>
<dbReference type="HAMAP" id="MF_01678">
    <property type="entry name" value="Salvage_MtnA"/>
    <property type="match status" value="1"/>
</dbReference>
<dbReference type="EMBL" id="JAWZYT010000561">
    <property type="protein sequence ID" value="KAK4321745.1"/>
    <property type="molecule type" value="Genomic_DNA"/>
</dbReference>
<dbReference type="NCBIfam" id="TIGR00512">
    <property type="entry name" value="salvage_mtnA"/>
    <property type="match status" value="1"/>
</dbReference>
<dbReference type="InterPro" id="IPR005251">
    <property type="entry name" value="IF-M1Pi"/>
</dbReference>
<feature type="site" description="Transition state stabilizer" evidence="6">
    <location>
        <position position="167"/>
    </location>
</feature>
<proteinExistence type="inferred from homology"/>
<name>A0AAE1Q8X0_9EUCA</name>
<comment type="pathway">
    <text evidence="6">Amino-acid biosynthesis; L-methionine biosynthesis via salvage pathway; L-methionine from S-methyl-5-thio-alpha-D-ribose 1-phosphate: step 1/6.</text>
</comment>
<evidence type="ECO:0000256" key="3">
    <source>
        <dbReference type="ARBA" id="ARBA00023167"/>
    </source>
</evidence>
<dbReference type="GO" id="GO:0019509">
    <property type="term" value="P:L-methionine salvage from methylthioadenosine"/>
    <property type="evidence" value="ECO:0007669"/>
    <property type="project" value="UniProtKB-UniRule"/>
</dbReference>
<dbReference type="FunFam" id="3.40.50.10470:FF:000003">
    <property type="entry name" value="Methylthioribose-1-phosphate isomerase"/>
    <property type="match status" value="1"/>
</dbReference>
<dbReference type="EC" id="5.3.1.23" evidence="6"/>
<keyword evidence="4 6" id="KW-0413">Isomerase</keyword>
<dbReference type="AlphaFoldDB" id="A0AAE1Q8X0"/>
<dbReference type="PANTHER" id="PTHR43475">
    <property type="entry name" value="METHYLTHIORIBOSE-1-PHOSPHATE ISOMERASE"/>
    <property type="match status" value="1"/>
</dbReference>
<dbReference type="GO" id="GO:0046523">
    <property type="term" value="F:S-methyl-5-thioribose-1-phosphate isomerase activity"/>
    <property type="evidence" value="ECO:0007669"/>
    <property type="project" value="UniProtKB-UniRule"/>
</dbReference>
<evidence type="ECO:0000256" key="2">
    <source>
        <dbReference type="ARBA" id="ARBA00022605"/>
    </source>
</evidence>
<keyword evidence="5 6" id="KW-0539">Nucleus</keyword>
<dbReference type="Gene3D" id="1.20.120.420">
    <property type="entry name" value="translation initiation factor eif-2b, domain 1"/>
    <property type="match status" value="1"/>
</dbReference>
<comment type="caution">
    <text evidence="7">The sequence shown here is derived from an EMBL/GenBank/DDBJ whole genome shotgun (WGS) entry which is preliminary data.</text>
</comment>
<dbReference type="Gene3D" id="3.40.50.10470">
    <property type="entry name" value="Translation initiation factor eif-2b, domain 2"/>
    <property type="match status" value="1"/>
</dbReference>
<dbReference type="FunFam" id="1.20.120.420:FF:000003">
    <property type="entry name" value="Methylthioribose-1-phosphate isomerase"/>
    <property type="match status" value="1"/>
</dbReference>
<protein>
    <recommendedName>
        <fullName evidence="6">Methylthioribose-1-phosphate isomerase</fullName>
        <shortName evidence="6">M1Pi</shortName>
        <shortName evidence="6">MTR-1-P isomerase</shortName>
        <ecNumber evidence="6">5.3.1.23</ecNumber>
    </recommendedName>
    <alternativeName>
        <fullName evidence="6">S-methyl-5-thioribose-1-phosphate isomerase</fullName>
    </alternativeName>
    <alternativeName>
        <fullName evidence="6">Translation initiation factor eIF-2B subunit alpha/beta/delta-like protein</fullName>
    </alternativeName>
</protein>
<keyword evidence="8" id="KW-1185">Reference proteome</keyword>
<comment type="catalytic activity">
    <reaction evidence="6">
        <text>5-(methylsulfanyl)-alpha-D-ribose 1-phosphate = 5-(methylsulfanyl)-D-ribulose 1-phosphate</text>
        <dbReference type="Rhea" id="RHEA:19989"/>
        <dbReference type="ChEBI" id="CHEBI:58533"/>
        <dbReference type="ChEBI" id="CHEBI:58548"/>
        <dbReference type="EC" id="5.3.1.23"/>
    </reaction>
</comment>
<gene>
    <name evidence="7" type="ORF">Pmani_007483</name>
</gene>
<keyword evidence="1 6" id="KW-0963">Cytoplasm</keyword>
<accession>A0AAE1Q8X0</accession>
<dbReference type="InterPro" id="IPR027363">
    <property type="entry name" value="M1Pi_N"/>
</dbReference>
<dbReference type="NCBIfam" id="NF004326">
    <property type="entry name" value="PRK05720.1"/>
    <property type="match status" value="1"/>
</dbReference>
<evidence type="ECO:0000313" key="8">
    <source>
        <dbReference type="Proteomes" id="UP001292094"/>
    </source>
</evidence>
<dbReference type="InterPro" id="IPR042529">
    <property type="entry name" value="IF_2B-like_C"/>
</dbReference>
<keyword evidence="2 6" id="KW-0028">Amino-acid biosynthesis</keyword>
<evidence type="ECO:0000256" key="4">
    <source>
        <dbReference type="ARBA" id="ARBA00023235"/>
    </source>
</evidence>
<feature type="active site" description="Proton donor" evidence="6">
    <location>
        <position position="247"/>
    </location>
</feature>
<dbReference type="GO" id="GO:0005634">
    <property type="term" value="C:nucleus"/>
    <property type="evidence" value="ECO:0007669"/>
    <property type="project" value="UniProtKB-SubCell"/>
</dbReference>
<evidence type="ECO:0000256" key="1">
    <source>
        <dbReference type="ARBA" id="ARBA00022490"/>
    </source>
</evidence>
<reference evidence="7" key="1">
    <citation type="submission" date="2023-11" db="EMBL/GenBank/DDBJ databases">
        <title>Genome assemblies of two species of porcelain crab, Petrolisthes cinctipes and Petrolisthes manimaculis (Anomura: Porcellanidae).</title>
        <authorList>
            <person name="Angst P."/>
        </authorList>
    </citation>
    <scope>NUCLEOTIDE SEQUENCE</scope>
    <source>
        <strain evidence="7">PB745_02</strain>
        <tissue evidence="7">Gill</tissue>
    </source>
</reference>
<dbReference type="PANTHER" id="PTHR43475:SF1">
    <property type="entry name" value="METHYLTHIORIBOSE-1-PHOSPHATE ISOMERASE"/>
    <property type="match status" value="1"/>
</dbReference>
<evidence type="ECO:0000256" key="5">
    <source>
        <dbReference type="ARBA" id="ARBA00023242"/>
    </source>
</evidence>
<dbReference type="GO" id="GO:0005737">
    <property type="term" value="C:cytoplasm"/>
    <property type="evidence" value="ECO:0007669"/>
    <property type="project" value="UniProtKB-SubCell"/>
</dbReference>
<dbReference type="InterPro" id="IPR037171">
    <property type="entry name" value="NagB/RpiA_transferase-like"/>
</dbReference>